<keyword evidence="7 9" id="KW-1133">Transmembrane helix</keyword>
<dbReference type="GO" id="GO:0005886">
    <property type="term" value="C:plasma membrane"/>
    <property type="evidence" value="ECO:0007669"/>
    <property type="project" value="UniProtKB-SubCell"/>
</dbReference>
<dbReference type="EMBL" id="BSPO01000003">
    <property type="protein sequence ID" value="GLS83587.1"/>
    <property type="molecule type" value="Genomic_DNA"/>
</dbReference>
<evidence type="ECO:0000256" key="6">
    <source>
        <dbReference type="ARBA" id="ARBA00022970"/>
    </source>
</evidence>
<dbReference type="RefSeq" id="WP_095498626.1">
    <property type="nucleotide sequence ID" value="NZ_BSPO01000003.1"/>
</dbReference>
<evidence type="ECO:0000256" key="4">
    <source>
        <dbReference type="ARBA" id="ARBA00022519"/>
    </source>
</evidence>
<keyword evidence="2" id="KW-0813">Transport</keyword>
<keyword evidence="6" id="KW-0029">Amino-acid transport</keyword>
<dbReference type="PANTHER" id="PTHR46997:SF2">
    <property type="entry name" value="TYROSINE-SPECIFIC TRANSPORT SYSTEM"/>
    <property type="match status" value="1"/>
</dbReference>
<dbReference type="AlphaFoldDB" id="A0AA37TL97"/>
<evidence type="ECO:0000256" key="8">
    <source>
        <dbReference type="ARBA" id="ARBA00023136"/>
    </source>
</evidence>
<feature type="transmembrane region" description="Helical" evidence="9">
    <location>
        <begin position="39"/>
        <end position="59"/>
    </location>
</feature>
<reference evidence="10 11" key="1">
    <citation type="journal article" date="2014" name="Int. J. Syst. Evol. Microbiol.">
        <title>Complete genome sequence of Corynebacterium casei LMG S-19264T (=DSM 44701T), isolated from a smear-ripened cheese.</title>
        <authorList>
            <consortium name="US DOE Joint Genome Institute (JGI-PGF)"/>
            <person name="Walter F."/>
            <person name="Albersmeier A."/>
            <person name="Kalinowski J."/>
            <person name="Ruckert C."/>
        </authorList>
    </citation>
    <scope>NUCLEOTIDE SEQUENCE [LARGE SCALE GENOMIC DNA]</scope>
    <source>
        <strain evidence="10 11">NBRC 112785</strain>
    </source>
</reference>
<evidence type="ECO:0000256" key="3">
    <source>
        <dbReference type="ARBA" id="ARBA00022475"/>
    </source>
</evidence>
<protein>
    <submittedName>
        <fullName evidence="10">Amino acid permease</fullName>
    </submittedName>
</protein>
<feature type="transmembrane region" description="Helical" evidence="9">
    <location>
        <begin position="270"/>
        <end position="298"/>
    </location>
</feature>
<keyword evidence="4" id="KW-0997">Cell inner membrane</keyword>
<evidence type="ECO:0000256" key="7">
    <source>
        <dbReference type="ARBA" id="ARBA00022989"/>
    </source>
</evidence>
<feature type="transmembrane region" description="Helical" evidence="9">
    <location>
        <begin position="335"/>
        <end position="354"/>
    </location>
</feature>
<feature type="transmembrane region" description="Helical" evidence="9">
    <location>
        <begin position="149"/>
        <end position="166"/>
    </location>
</feature>
<dbReference type="InterPro" id="IPR013059">
    <property type="entry name" value="Trp_tyr_transpt"/>
</dbReference>
<evidence type="ECO:0000256" key="5">
    <source>
        <dbReference type="ARBA" id="ARBA00022692"/>
    </source>
</evidence>
<gene>
    <name evidence="10" type="ORF">GCM10007894_15640</name>
</gene>
<feature type="transmembrane region" description="Helical" evidence="9">
    <location>
        <begin position="310"/>
        <end position="329"/>
    </location>
</feature>
<name>A0AA37TL97_9GAMM</name>
<feature type="transmembrane region" description="Helical" evidence="9">
    <location>
        <begin position="80"/>
        <end position="101"/>
    </location>
</feature>
<keyword evidence="5 9" id="KW-0812">Transmembrane</keyword>
<organism evidence="10 11">
    <name type="scientific">Paraferrimonas haliotis</name>
    <dbReference type="NCBI Taxonomy" id="2013866"/>
    <lineage>
        <taxon>Bacteria</taxon>
        <taxon>Pseudomonadati</taxon>
        <taxon>Pseudomonadota</taxon>
        <taxon>Gammaproteobacteria</taxon>
        <taxon>Alteromonadales</taxon>
        <taxon>Ferrimonadaceae</taxon>
        <taxon>Paraferrimonas</taxon>
    </lineage>
</organism>
<comment type="subcellular location">
    <subcellularLocation>
        <location evidence="1">Cell inner membrane</location>
        <topology evidence="1">Multi-pass membrane protein</topology>
    </subcellularLocation>
</comment>
<dbReference type="InterPro" id="IPR018227">
    <property type="entry name" value="Amino_acid_transport_2"/>
</dbReference>
<accession>A0AA37TL97</accession>
<dbReference type="Proteomes" id="UP001157439">
    <property type="component" value="Unassembled WGS sequence"/>
</dbReference>
<dbReference type="PRINTS" id="PR00166">
    <property type="entry name" value="AROAAPRMEASE"/>
</dbReference>
<keyword evidence="3" id="KW-1003">Cell membrane</keyword>
<dbReference type="Pfam" id="PF03222">
    <property type="entry name" value="Trp_Tyr_perm"/>
    <property type="match status" value="1"/>
</dbReference>
<dbReference type="Gene3D" id="1.20.1740.10">
    <property type="entry name" value="Amino acid/polyamine transporter I"/>
    <property type="match status" value="1"/>
</dbReference>
<dbReference type="PANTHER" id="PTHR46997">
    <property type="entry name" value="LOW AFFINITY TRYPTOPHAN PERMEASE-RELATED"/>
    <property type="match status" value="1"/>
</dbReference>
<evidence type="ECO:0000313" key="11">
    <source>
        <dbReference type="Proteomes" id="UP001157439"/>
    </source>
</evidence>
<evidence type="ECO:0000256" key="1">
    <source>
        <dbReference type="ARBA" id="ARBA00004429"/>
    </source>
</evidence>
<proteinExistence type="predicted"/>
<feature type="transmembrane region" description="Helical" evidence="9">
    <location>
        <begin position="121"/>
        <end position="142"/>
    </location>
</feature>
<feature type="transmembrane region" description="Helical" evidence="9">
    <location>
        <begin position="221"/>
        <end position="245"/>
    </location>
</feature>
<keyword evidence="8 9" id="KW-0472">Membrane</keyword>
<comment type="caution">
    <text evidence="10">The sequence shown here is derived from an EMBL/GenBank/DDBJ whole genome shotgun (WGS) entry which is preliminary data.</text>
</comment>
<evidence type="ECO:0000313" key="10">
    <source>
        <dbReference type="EMBL" id="GLS83587.1"/>
    </source>
</evidence>
<dbReference type="GO" id="GO:0003333">
    <property type="term" value="P:amino acid transmembrane transport"/>
    <property type="evidence" value="ECO:0007669"/>
    <property type="project" value="InterPro"/>
</dbReference>
<feature type="transmembrane region" description="Helical" evidence="9">
    <location>
        <begin position="186"/>
        <end position="209"/>
    </location>
</feature>
<keyword evidence="11" id="KW-1185">Reference proteome</keyword>
<feature type="transmembrane region" description="Helical" evidence="9">
    <location>
        <begin position="374"/>
        <end position="395"/>
    </location>
</feature>
<sequence length="396" mass="41546">MNLKSLGSIAIVAGTAIGAGMLALPLATASMGFEQAMLLMIIIWVISVYTALLMLEVNLKSGIGDNLHAITGKLLGRPGQIVLGASMLGLLYSLTAAYLTGGASLLAARADAWFDVTLNNTVAVLIFTVVLGAFAAVGVAWVDRLSRMLFSVMMVILVIVLFALVGQVEVGGLTRTIVASHDEMTWIQAIPVVFTSFGFHVCIATLVGYLDGKQKPLRKVLIIGSTIPLICYTFWLIAAFGTVGIDKLVTLDGGVAAMISAMQHGNADSWIGTLVFAFADLALITSFLGVTLSLFDFLQELTAAKGDFAGRARTALITYLPPLALAMYYPQGFVALLGFAAIPLVVMVLFIPAIGAMKQRKLQPEGYQVMGGNAGLFGTIAVGVAIIAAQVIAVLG</sequence>
<evidence type="ECO:0000256" key="2">
    <source>
        <dbReference type="ARBA" id="ARBA00022448"/>
    </source>
</evidence>
<dbReference type="GO" id="GO:0015173">
    <property type="term" value="F:aromatic amino acid transmembrane transporter activity"/>
    <property type="evidence" value="ECO:0007669"/>
    <property type="project" value="InterPro"/>
</dbReference>
<evidence type="ECO:0000256" key="9">
    <source>
        <dbReference type="SAM" id="Phobius"/>
    </source>
</evidence>